<evidence type="ECO:0000256" key="12">
    <source>
        <dbReference type="ARBA" id="ARBA00048798"/>
    </source>
</evidence>
<feature type="region of interest" description="Disordered" evidence="19">
    <location>
        <begin position="1"/>
        <end position="21"/>
    </location>
</feature>
<dbReference type="GeneID" id="42307281"/>
<reference evidence="20 22" key="1">
    <citation type="submission" date="2015-07" db="EMBL/GenBank/DDBJ databases">
        <title>Fjat-14205 dsm 2895.</title>
        <authorList>
            <person name="Liu B."/>
            <person name="Wang J."/>
            <person name="Zhu Y."/>
            <person name="Liu G."/>
            <person name="Chen Q."/>
            <person name="Chen Z."/>
            <person name="Lan J."/>
            <person name="Che J."/>
            <person name="Ge C."/>
            <person name="Shi H."/>
            <person name="Pan Z."/>
            <person name="Liu X."/>
        </authorList>
    </citation>
    <scope>NUCLEOTIDE SEQUENCE [LARGE SCALE GENOMIC DNA]</scope>
    <source>
        <strain evidence="20 22">DSM 2895</strain>
    </source>
</reference>
<dbReference type="STRING" id="47500.AF333_19200"/>
<keyword evidence="6 17" id="KW-0032">Aminotransferase</keyword>
<gene>
    <name evidence="20" type="ORF">AF333_19200</name>
    <name evidence="21" type="ORF">SAMN04487909_12070</name>
</gene>
<comment type="catalytic activity">
    <reaction evidence="12 17">
        <text>L-isoleucine + 2-oxoglutarate = (S)-3-methyl-2-oxopentanoate + L-glutamate</text>
        <dbReference type="Rhea" id="RHEA:24801"/>
        <dbReference type="ChEBI" id="CHEBI:16810"/>
        <dbReference type="ChEBI" id="CHEBI:29985"/>
        <dbReference type="ChEBI" id="CHEBI:35146"/>
        <dbReference type="ChEBI" id="CHEBI:58045"/>
        <dbReference type="EC" id="2.6.1.42"/>
    </reaction>
</comment>
<evidence type="ECO:0000256" key="9">
    <source>
        <dbReference type="ARBA" id="ARBA00022898"/>
    </source>
</evidence>
<dbReference type="Pfam" id="PF01063">
    <property type="entry name" value="Aminotran_4"/>
    <property type="match status" value="1"/>
</dbReference>
<evidence type="ECO:0000256" key="6">
    <source>
        <dbReference type="ARBA" id="ARBA00022576"/>
    </source>
</evidence>
<evidence type="ECO:0000256" key="19">
    <source>
        <dbReference type="SAM" id="MobiDB-lite"/>
    </source>
</evidence>
<evidence type="ECO:0000256" key="5">
    <source>
        <dbReference type="ARBA" id="ARBA00009320"/>
    </source>
</evidence>
<keyword evidence="10 17" id="KW-0100">Branched-chain amino acid biosynthesis</keyword>
<dbReference type="SUPFAM" id="SSF56752">
    <property type="entry name" value="D-aminoacid aminotransferase-like PLP-dependent enzymes"/>
    <property type="match status" value="1"/>
</dbReference>
<dbReference type="AlphaFoldDB" id="A0A0D1WNG6"/>
<protein>
    <recommendedName>
        <fullName evidence="17">Branched-chain-amino-acid aminotransferase</fullName>
        <ecNumber evidence="17">2.6.1.42</ecNumber>
    </recommendedName>
</protein>
<comment type="catalytic activity">
    <reaction evidence="11 17">
        <text>L-valine + 2-oxoglutarate = 3-methyl-2-oxobutanoate + L-glutamate</text>
        <dbReference type="Rhea" id="RHEA:24813"/>
        <dbReference type="ChEBI" id="CHEBI:11851"/>
        <dbReference type="ChEBI" id="CHEBI:16810"/>
        <dbReference type="ChEBI" id="CHEBI:29985"/>
        <dbReference type="ChEBI" id="CHEBI:57762"/>
        <dbReference type="EC" id="2.6.1.42"/>
    </reaction>
</comment>
<evidence type="ECO:0000256" key="18">
    <source>
        <dbReference type="RuleBase" id="RU004519"/>
    </source>
</evidence>
<keyword evidence="8 17" id="KW-0808">Transferase</keyword>
<evidence type="ECO:0000313" key="23">
    <source>
        <dbReference type="Proteomes" id="UP000182836"/>
    </source>
</evidence>
<evidence type="ECO:0000256" key="11">
    <source>
        <dbReference type="ARBA" id="ARBA00048212"/>
    </source>
</evidence>
<evidence type="ECO:0000256" key="3">
    <source>
        <dbReference type="ARBA" id="ARBA00004931"/>
    </source>
</evidence>
<feature type="compositionally biased region" description="Polar residues" evidence="19">
    <location>
        <begin position="1"/>
        <end position="13"/>
    </location>
</feature>
<dbReference type="PANTHER" id="PTHR11825:SF44">
    <property type="entry name" value="BRANCHED-CHAIN-AMINO-ACID AMINOTRANSFERASE"/>
    <property type="match status" value="1"/>
</dbReference>
<reference evidence="21 23" key="2">
    <citation type="submission" date="2016-10" db="EMBL/GenBank/DDBJ databases">
        <authorList>
            <person name="de Groot N.N."/>
        </authorList>
    </citation>
    <scope>NUCLEOTIDE SEQUENCE [LARGE SCALE GENOMIC DNA]</scope>
    <source>
        <strain evidence="21 23">DSM 2895</strain>
    </source>
</reference>
<evidence type="ECO:0000256" key="16">
    <source>
        <dbReference type="RuleBase" id="RU004516"/>
    </source>
</evidence>
<evidence type="ECO:0000256" key="8">
    <source>
        <dbReference type="ARBA" id="ARBA00022679"/>
    </source>
</evidence>
<evidence type="ECO:0000256" key="10">
    <source>
        <dbReference type="ARBA" id="ARBA00023304"/>
    </source>
</evidence>
<keyword evidence="9 16" id="KW-0663">Pyridoxal phosphate</keyword>
<dbReference type="EMBL" id="LGUG01000004">
    <property type="protein sequence ID" value="KON97280.1"/>
    <property type="molecule type" value="Genomic_DNA"/>
</dbReference>
<comment type="pathway">
    <text evidence="3 18">Amino-acid biosynthesis; L-valine biosynthesis; L-valine from pyruvate: step 4/4.</text>
</comment>
<dbReference type="GO" id="GO:0009099">
    <property type="term" value="P:L-valine biosynthetic process"/>
    <property type="evidence" value="ECO:0007669"/>
    <property type="project" value="UniProtKB-UniPathway"/>
</dbReference>
<dbReference type="InterPro" id="IPR043132">
    <property type="entry name" value="BCAT-like_C"/>
</dbReference>
<comment type="catalytic activity">
    <reaction evidence="13 17">
        <text>L-leucine + 2-oxoglutarate = 4-methyl-2-oxopentanoate + L-glutamate</text>
        <dbReference type="Rhea" id="RHEA:18321"/>
        <dbReference type="ChEBI" id="CHEBI:16810"/>
        <dbReference type="ChEBI" id="CHEBI:17865"/>
        <dbReference type="ChEBI" id="CHEBI:29985"/>
        <dbReference type="ChEBI" id="CHEBI:57427"/>
        <dbReference type="EC" id="2.6.1.42"/>
    </reaction>
</comment>
<evidence type="ECO:0000313" key="21">
    <source>
        <dbReference type="EMBL" id="SDJ54815.1"/>
    </source>
</evidence>
<dbReference type="EC" id="2.6.1.42" evidence="17"/>
<dbReference type="EMBL" id="FNED01000020">
    <property type="protein sequence ID" value="SDJ54815.1"/>
    <property type="molecule type" value="Genomic_DNA"/>
</dbReference>
<evidence type="ECO:0000256" key="15">
    <source>
        <dbReference type="RuleBase" id="RU004106"/>
    </source>
</evidence>
<dbReference type="GO" id="GO:0009097">
    <property type="term" value="P:isoleucine biosynthetic process"/>
    <property type="evidence" value="ECO:0007669"/>
    <property type="project" value="UniProtKB-UniPathway"/>
</dbReference>
<keyword evidence="22" id="KW-1185">Reference proteome</keyword>
<name>A0A0D1WNG6_ANEMI</name>
<evidence type="ECO:0000256" key="7">
    <source>
        <dbReference type="ARBA" id="ARBA00022605"/>
    </source>
</evidence>
<dbReference type="InterPro" id="IPR033939">
    <property type="entry name" value="BCAT_family"/>
</dbReference>
<dbReference type="NCBIfam" id="NF009897">
    <property type="entry name" value="PRK13357.1"/>
    <property type="match status" value="1"/>
</dbReference>
<evidence type="ECO:0000256" key="4">
    <source>
        <dbReference type="ARBA" id="ARBA00005072"/>
    </source>
</evidence>
<evidence type="ECO:0000313" key="20">
    <source>
        <dbReference type="EMBL" id="KON97280.1"/>
    </source>
</evidence>
<dbReference type="Proteomes" id="UP000037269">
    <property type="component" value="Unassembled WGS sequence"/>
</dbReference>
<comment type="pathway">
    <text evidence="2 18">Amino-acid biosynthesis; L-isoleucine biosynthesis; L-isoleucine from 2-oxobutanoate: step 4/4.</text>
</comment>
<dbReference type="NCBIfam" id="TIGR01123">
    <property type="entry name" value="ilvE_II"/>
    <property type="match status" value="1"/>
</dbReference>
<keyword evidence="7 17" id="KW-0028">Amino-acid biosynthesis</keyword>
<dbReference type="GO" id="GO:0009098">
    <property type="term" value="P:L-leucine biosynthetic process"/>
    <property type="evidence" value="ECO:0007669"/>
    <property type="project" value="UniProtKB-UniPathway"/>
</dbReference>
<dbReference type="OrthoDB" id="9804984at2"/>
<dbReference type="Proteomes" id="UP000182836">
    <property type="component" value="Unassembled WGS sequence"/>
</dbReference>
<dbReference type="UniPathway" id="UPA00049">
    <property type="reaction ID" value="UER00062"/>
</dbReference>
<evidence type="ECO:0000313" key="22">
    <source>
        <dbReference type="Proteomes" id="UP000037269"/>
    </source>
</evidence>
<evidence type="ECO:0000256" key="13">
    <source>
        <dbReference type="ARBA" id="ARBA00049229"/>
    </source>
</evidence>
<dbReference type="GO" id="GO:0004084">
    <property type="term" value="F:branched-chain-amino-acid transaminase activity"/>
    <property type="evidence" value="ECO:0007669"/>
    <property type="project" value="UniProtKB-EC"/>
</dbReference>
<dbReference type="InterPro" id="IPR005786">
    <property type="entry name" value="B_amino_transII"/>
</dbReference>
<dbReference type="InterPro" id="IPR018300">
    <property type="entry name" value="Aminotrans_IV_CS"/>
</dbReference>
<dbReference type="InterPro" id="IPR043131">
    <property type="entry name" value="BCAT-like_N"/>
</dbReference>
<dbReference type="UniPathway" id="UPA00047">
    <property type="reaction ID" value="UER00058"/>
</dbReference>
<dbReference type="PANTHER" id="PTHR11825">
    <property type="entry name" value="SUBGROUP IIII AMINOTRANSFERASE"/>
    <property type="match status" value="1"/>
</dbReference>
<dbReference type="PROSITE" id="PS00770">
    <property type="entry name" value="AA_TRANSFER_CLASS_4"/>
    <property type="match status" value="1"/>
</dbReference>
<dbReference type="RefSeq" id="WP_043063377.1">
    <property type="nucleotide sequence ID" value="NZ_BJOA01000180.1"/>
</dbReference>
<comment type="similarity">
    <text evidence="5 15">Belongs to the class-IV pyridoxal-phosphate-dependent aminotransferase family.</text>
</comment>
<dbReference type="InterPro" id="IPR036038">
    <property type="entry name" value="Aminotransferase-like"/>
</dbReference>
<organism evidence="20 22">
    <name type="scientific">Aneurinibacillus migulanus</name>
    <name type="common">Bacillus migulanus</name>
    <dbReference type="NCBI Taxonomy" id="47500"/>
    <lineage>
        <taxon>Bacteria</taxon>
        <taxon>Bacillati</taxon>
        <taxon>Bacillota</taxon>
        <taxon>Bacilli</taxon>
        <taxon>Bacillales</taxon>
        <taxon>Paenibacillaceae</taxon>
        <taxon>Aneurinibacillus group</taxon>
        <taxon>Aneurinibacillus</taxon>
    </lineage>
</organism>
<evidence type="ECO:0000256" key="17">
    <source>
        <dbReference type="RuleBase" id="RU004517"/>
    </source>
</evidence>
<dbReference type="PIRSF" id="PIRSF006468">
    <property type="entry name" value="BCAT1"/>
    <property type="match status" value="1"/>
</dbReference>
<proteinExistence type="inferred from homology"/>
<dbReference type="CDD" id="cd01557">
    <property type="entry name" value="BCAT_beta_family"/>
    <property type="match status" value="1"/>
</dbReference>
<dbReference type="Gene3D" id="3.20.10.10">
    <property type="entry name" value="D-amino Acid Aminotransferase, subunit A, domain 2"/>
    <property type="match status" value="1"/>
</dbReference>
<evidence type="ECO:0000256" key="14">
    <source>
        <dbReference type="PIRSR" id="PIRSR006468-1"/>
    </source>
</evidence>
<dbReference type="PATRIC" id="fig|47500.8.peg.5912"/>
<comment type="pathway">
    <text evidence="4 18">Amino-acid biosynthesis; L-leucine biosynthesis; L-leucine from 3-methyl-2-oxobutanoate: step 4/4.</text>
</comment>
<evidence type="ECO:0000256" key="1">
    <source>
        <dbReference type="ARBA" id="ARBA00001933"/>
    </source>
</evidence>
<feature type="modified residue" description="N6-(pyridoxal phosphate)lysine" evidence="14">
    <location>
        <position position="196"/>
    </location>
</feature>
<dbReference type="Gene3D" id="3.30.470.10">
    <property type="match status" value="1"/>
</dbReference>
<accession>A0A0D1WNG6</accession>
<evidence type="ECO:0000256" key="2">
    <source>
        <dbReference type="ARBA" id="ARBA00004824"/>
    </source>
</evidence>
<comment type="cofactor">
    <cofactor evidence="1 16">
        <name>pyridoxal 5'-phosphate</name>
        <dbReference type="ChEBI" id="CHEBI:597326"/>
    </cofactor>
</comment>
<dbReference type="InterPro" id="IPR001544">
    <property type="entry name" value="Aminotrans_IV"/>
</dbReference>
<dbReference type="UniPathway" id="UPA00048">
    <property type="reaction ID" value="UER00073"/>
</dbReference>
<sequence>MGSQISIERNQNPKPKPDQSHLGFGKYFTDHMFLMDYTKEEGWHEPRIVPYAPLMLDPSAMVFHYGQAVFEGLKAYKTKNDDILLFRPDKNMERLNISNERMNIPPIDEAFLIEAIKELVRVERDWIPVAEGTSLYIRPFIIATEPCLGVRAAEQYTFIIILSPVGAYYPEGIKPIKIHVENKYVRAVRGGTGFAKTSSNYASGLKAQIDAAEHGCSQVLWLDGIEKQYIEEVGSMNVFFKIAGEVVTPALNGSILNGVTRDSIIRLLEEWDVPVTERKISMEELYLAYTNGTLEEAFGTGTAAVISPIGELQWTDKRIVVNKGEIGVISKKLYDTITRIQSGQIEDTFGWTVDVGAIHVP</sequence>